<evidence type="ECO:0000313" key="3">
    <source>
        <dbReference type="EMBL" id="CAB4204111.1"/>
    </source>
</evidence>
<evidence type="ECO:0000256" key="2">
    <source>
        <dbReference type="SAM" id="Phobius"/>
    </source>
</evidence>
<evidence type="ECO:0000256" key="1">
    <source>
        <dbReference type="SAM" id="Coils"/>
    </source>
</evidence>
<accession>A0A6J7XFA0</accession>
<feature type="transmembrane region" description="Helical" evidence="2">
    <location>
        <begin position="411"/>
        <end position="432"/>
    </location>
</feature>
<keyword evidence="2" id="KW-0812">Transmembrane</keyword>
<reference evidence="4" key="1">
    <citation type="submission" date="2020-05" db="EMBL/GenBank/DDBJ databases">
        <authorList>
            <person name="Chiriac C."/>
            <person name="Salcher M."/>
            <person name="Ghai R."/>
            <person name="Kavagutti S V."/>
        </authorList>
    </citation>
    <scope>NUCLEOTIDE SEQUENCE</scope>
</reference>
<dbReference type="EMBL" id="LR798417">
    <property type="protein sequence ID" value="CAB5229632.1"/>
    <property type="molecule type" value="Genomic_DNA"/>
</dbReference>
<keyword evidence="2" id="KW-1133">Transmembrane helix</keyword>
<organism evidence="4">
    <name type="scientific">uncultured Caudovirales phage</name>
    <dbReference type="NCBI Taxonomy" id="2100421"/>
    <lineage>
        <taxon>Viruses</taxon>
        <taxon>Duplodnaviria</taxon>
        <taxon>Heunggongvirae</taxon>
        <taxon>Uroviricota</taxon>
        <taxon>Caudoviricetes</taxon>
        <taxon>Peduoviridae</taxon>
        <taxon>Maltschvirus</taxon>
        <taxon>Maltschvirus maltsch</taxon>
    </lineage>
</organism>
<sequence>MASVRKLTLQILGNATGAIGALKGTGDAAGSMGKRLAGAMPSFKALALSGTAAFGALSAGAYKAVQAAAEDEKSFKLLEKQLKATVGASDAQVSAVERQITAMMRATGIADDELRPAFASLVRGTNSVADSTKLMQVALDVSAGTGKGVAEVASALSKAYNGNMGALTRLGLPLDENIKKSKDAQAAIGQLATTFAGQADVAADTFSGRLTIMKTGLGEVTESVGYALLPAMTSAVGFITDAVLPALGGFSDALSEGGLAGGLTFLGDAIKNSAPAVLSALGEFFAEAVTWIRDTGIPLWVSAVSAIGGYLIGWIQPRIPMIIEKLKAFFKSMLDWILNTGLPFLVEKAQKLGDALVGWIGKAAREVPHKLVTFLGEIGAWLLSTAVPKLLELGLKLLGSLIKWTATLGKDLIIGLGGAVVALVAALPDLFMGLLKGLAKIGVSAVKFFMDKFKALAVAIGDLAIGAVNFLIEQFNKIPLVPNIPLITLDLKKATGQMGLTAEQTDAVSAGMNHFSDSAYTAKNQTAGLIESTKDLNLELGGGGAGGGGGAKKTIETATEQLKKYTDAMKASSAASKAKTEATKGVTKAQDELTKATDKVRLAQEHFDLIVRGYGKGSKEANKAESERAKAQRDLEKAGYSVEQSIFAVKDAEIKLAETRADPESTPQAIREAEISLAEAKLGVADATDSQTDATDSLAEATLLLDEVTNGAKETSDTYKTALDDLTDAKKQQVDASDRVTEAIDREREAVEKLIEAEKELAVVRGKTPASVIATAEGTGAVSGATGNGGLYGSFMEAVRALHPNSSTLDSATPVLNSRKKFPALYAEYKKAGLALAQGGLVTRPVQALLGENGPEAVIPLSDLRRMGGGEINITVNAGMGADGTEIGQQIIDAIKKAERRSGQVFASA</sequence>
<keyword evidence="2" id="KW-0472">Membrane</keyword>
<gene>
    <name evidence="3" type="ORF">UFOVP1389_26</name>
    <name evidence="4" type="ORF">UFOVP1566_8</name>
</gene>
<name>A0A6J7XFA0_9CAUD</name>
<evidence type="ECO:0000313" key="4">
    <source>
        <dbReference type="EMBL" id="CAB5229632.1"/>
    </source>
</evidence>
<proteinExistence type="predicted"/>
<protein>
    <submittedName>
        <fullName evidence="4">Uncharacterized protein</fullName>
    </submittedName>
</protein>
<feature type="coiled-coil region" evidence="1">
    <location>
        <begin position="555"/>
        <end position="606"/>
    </location>
</feature>
<feature type="transmembrane region" description="Helical" evidence="2">
    <location>
        <begin position="453"/>
        <end position="472"/>
    </location>
</feature>
<keyword evidence="1" id="KW-0175">Coiled coil</keyword>
<dbReference type="EMBL" id="LR797342">
    <property type="protein sequence ID" value="CAB4204111.1"/>
    <property type="molecule type" value="Genomic_DNA"/>
</dbReference>